<dbReference type="AlphaFoldDB" id="A0A8H4X1N9"/>
<name>A0A8H4X1N9_9HYPO</name>
<dbReference type="SUPFAM" id="SSF48208">
    <property type="entry name" value="Six-hairpin glycosidases"/>
    <property type="match status" value="1"/>
</dbReference>
<dbReference type="EMBL" id="JABEXW010000709">
    <property type="protein sequence ID" value="KAF4958010.1"/>
    <property type="molecule type" value="Genomic_DNA"/>
</dbReference>
<dbReference type="InterPro" id="IPR012341">
    <property type="entry name" value="6hp_glycosidase-like_sf"/>
</dbReference>
<dbReference type="PANTHER" id="PTHR34987:SF2">
    <property type="entry name" value="B, PUTATIVE (AFU_ORTHOLOGUE AFUA_7G05040)-RELATED"/>
    <property type="match status" value="1"/>
</dbReference>
<dbReference type="Pfam" id="PF17389">
    <property type="entry name" value="Bac_rhamnosid6H"/>
    <property type="match status" value="1"/>
</dbReference>
<accession>A0A8H4X1N9</accession>
<dbReference type="InterPro" id="IPR035398">
    <property type="entry name" value="Bac_rhamnosid_C"/>
</dbReference>
<evidence type="ECO:0000259" key="1">
    <source>
        <dbReference type="Pfam" id="PF17389"/>
    </source>
</evidence>
<dbReference type="PANTHER" id="PTHR34987">
    <property type="entry name" value="C, PUTATIVE (AFU_ORTHOLOGUE AFUA_3G02880)-RELATED"/>
    <property type="match status" value="1"/>
</dbReference>
<gene>
    <name evidence="3" type="ORF">FSARC_11139</name>
</gene>
<proteinExistence type="predicted"/>
<dbReference type="Proteomes" id="UP000622797">
    <property type="component" value="Unassembled WGS sequence"/>
</dbReference>
<dbReference type="InterPro" id="IPR035396">
    <property type="entry name" value="Bac_rhamnosid6H"/>
</dbReference>
<evidence type="ECO:0008006" key="5">
    <source>
        <dbReference type="Google" id="ProtNLM"/>
    </source>
</evidence>
<dbReference type="Gene3D" id="2.60.420.10">
    <property type="entry name" value="Maltose phosphorylase, domain 3"/>
    <property type="match status" value="1"/>
</dbReference>
<dbReference type="Gene3D" id="1.50.10.10">
    <property type="match status" value="1"/>
</dbReference>
<reference evidence="3" key="2">
    <citation type="submission" date="2020-05" db="EMBL/GenBank/DDBJ databases">
        <authorList>
            <person name="Kim H.-S."/>
            <person name="Proctor R.H."/>
            <person name="Brown D.W."/>
        </authorList>
    </citation>
    <scope>NUCLEOTIDE SEQUENCE</scope>
    <source>
        <strain evidence="3">NRRL 20472</strain>
    </source>
</reference>
<dbReference type="Pfam" id="PF17390">
    <property type="entry name" value="Bac_rhamnosid_C"/>
    <property type="match status" value="1"/>
</dbReference>
<dbReference type="OrthoDB" id="6503935at2759"/>
<dbReference type="GO" id="GO:0003824">
    <property type="term" value="F:catalytic activity"/>
    <property type="evidence" value="ECO:0007669"/>
    <property type="project" value="UniProtKB-ARBA"/>
</dbReference>
<comment type="caution">
    <text evidence="3">The sequence shown here is derived from an EMBL/GenBank/DDBJ whole genome shotgun (WGS) entry which is preliminary data.</text>
</comment>
<organism evidence="3 4">
    <name type="scientific">Fusarium sarcochroum</name>
    <dbReference type="NCBI Taxonomy" id="1208366"/>
    <lineage>
        <taxon>Eukaryota</taxon>
        <taxon>Fungi</taxon>
        <taxon>Dikarya</taxon>
        <taxon>Ascomycota</taxon>
        <taxon>Pezizomycotina</taxon>
        <taxon>Sordariomycetes</taxon>
        <taxon>Hypocreomycetidae</taxon>
        <taxon>Hypocreales</taxon>
        <taxon>Nectriaceae</taxon>
        <taxon>Fusarium</taxon>
        <taxon>Fusarium lateritium species complex</taxon>
    </lineage>
</organism>
<feature type="domain" description="Alpha-L-rhamnosidase six-hairpin glycosidase" evidence="1">
    <location>
        <begin position="24"/>
        <end position="300"/>
    </location>
</feature>
<feature type="domain" description="Alpha-L-rhamnosidase C-terminal" evidence="2">
    <location>
        <begin position="303"/>
        <end position="376"/>
    </location>
</feature>
<keyword evidence="4" id="KW-1185">Reference proteome</keyword>
<reference evidence="3" key="1">
    <citation type="journal article" date="2020" name="BMC Genomics">
        <title>Correction to: Identification and distribution of gene clusters required for synthesis of sphingolipid metabolism inhibitors in diverse species of the filamentous fungus Fusarium.</title>
        <authorList>
            <person name="Kim H.S."/>
            <person name="Lohmar J.M."/>
            <person name="Busman M."/>
            <person name="Brown D.W."/>
            <person name="Naumann T.A."/>
            <person name="Divon H.H."/>
            <person name="Lysoe E."/>
            <person name="Uhlig S."/>
            <person name="Proctor R.H."/>
        </authorList>
    </citation>
    <scope>NUCLEOTIDE SEQUENCE</scope>
    <source>
        <strain evidence="3">NRRL 20472</strain>
    </source>
</reference>
<evidence type="ECO:0000259" key="2">
    <source>
        <dbReference type="Pfam" id="PF17390"/>
    </source>
</evidence>
<evidence type="ECO:0000313" key="3">
    <source>
        <dbReference type="EMBL" id="KAF4958010.1"/>
    </source>
</evidence>
<dbReference type="InterPro" id="IPR008928">
    <property type="entry name" value="6-hairpin_glycosidase_sf"/>
</dbReference>
<sequence>MDTRSSSLFTYLLSGDDRLAKQAIIQLHNSFQARLGLTASRAPCHRQQFIPHFSLYWICLVANHWAYFGDKKFTSQFLPVIDSVLRYFDSRIDDHGLTTSEVKPGIWTFVDWTREWKPHGIPPAIFKTGISTYANQLYAYTLENSAQLVDAMGRSGIASEYRGRRDSIVSALRTHCYDGEFFSDTLASATTSADYSQHCQVWGVLCGAVIGEDAERLLRSSLARTSAGQFVQESVSMSFYTMRALSMAGGSLYDESFNQFWEPWREQLQENVTTWVEDSVSQRSDCHAWGFVPIYEFMVEVVGIRPKDPGWSAIDFQPRLGLFRNLKATIPIPKTGGSIKGLIHVSWSTNAAGDTEVQLKVELPRPDIMSVVVCLSDAKMTCEASKELCFVVQKASFVRYN</sequence>
<evidence type="ECO:0000313" key="4">
    <source>
        <dbReference type="Proteomes" id="UP000622797"/>
    </source>
</evidence>
<dbReference type="GO" id="GO:0005975">
    <property type="term" value="P:carbohydrate metabolic process"/>
    <property type="evidence" value="ECO:0007669"/>
    <property type="project" value="InterPro"/>
</dbReference>
<protein>
    <recommendedName>
        <fullName evidence="5">Alpha-L-rhamnosidase six-hairpin glycosidase domain-containing protein</fullName>
    </recommendedName>
</protein>